<accession>U2FWU8</accession>
<dbReference type="OrthoDB" id="5562213at2"/>
<dbReference type="eggNOG" id="COG0628">
    <property type="taxonomic scope" value="Bacteria"/>
</dbReference>
<dbReference type="EC" id="6.3.2.6" evidence="9"/>
<keyword evidence="9" id="KW-0436">Ligase</keyword>
<dbReference type="InterPro" id="IPR002549">
    <property type="entry name" value="AI-2E-like"/>
</dbReference>
<feature type="transmembrane region" description="Helical" evidence="8">
    <location>
        <begin position="152"/>
        <end position="176"/>
    </location>
</feature>
<evidence type="ECO:0000256" key="1">
    <source>
        <dbReference type="ARBA" id="ARBA00004651"/>
    </source>
</evidence>
<dbReference type="GO" id="GO:0005886">
    <property type="term" value="C:plasma membrane"/>
    <property type="evidence" value="ECO:0007669"/>
    <property type="project" value="UniProtKB-SubCell"/>
</dbReference>
<evidence type="ECO:0000256" key="3">
    <source>
        <dbReference type="ARBA" id="ARBA00022448"/>
    </source>
</evidence>
<evidence type="ECO:0000256" key="4">
    <source>
        <dbReference type="ARBA" id="ARBA00022475"/>
    </source>
</evidence>
<dbReference type="GO" id="GO:0055085">
    <property type="term" value="P:transmembrane transport"/>
    <property type="evidence" value="ECO:0007669"/>
    <property type="project" value="TreeGrafter"/>
</dbReference>
<evidence type="ECO:0000256" key="6">
    <source>
        <dbReference type="ARBA" id="ARBA00022989"/>
    </source>
</evidence>
<proteinExistence type="inferred from homology"/>
<sequence>MNVVREWFSRHFSDPQVVALALILISALVLVMVFGALLTPVLAAVVVAYLLDSPVLWLERVHVPRWVGAAIVSTALLIGVVWVSFALLPLLTRQAGQVLTEVPSLISRAQEWIAALPHRYPALITDDQITAMINSMTFDVGSLRQTVVSRSLVVGMSLLYLSVYLLLVPLMVFFMLRDKAQILTWFSKFGPRNGRLVRNVWADVNAQLGNYVRGKAVEIVIVWIVAYIVFSLLGLKYAMLLSALVGFSVLVPYIGAFGMTVPVMLVAYAQWGVEAQTFYVLIAYGILQMLDGNLLVPVLFSEAVDLHPVAIITAVLFFGGIWGFWGVFFAIPLATVVHAVIKAWPRKAAVLPELDSADERRAAD</sequence>
<name>U2FWU8_9GAMM</name>
<feature type="transmembrane region" description="Helical" evidence="8">
    <location>
        <begin position="216"/>
        <end position="235"/>
    </location>
</feature>
<keyword evidence="6 8" id="KW-1133">Transmembrane helix</keyword>
<gene>
    <name evidence="9" type="ORF">SSPSH_002421</name>
</gene>
<dbReference type="GO" id="GO:0004639">
    <property type="term" value="F:phosphoribosylaminoimidazolesuccinocarboxamide synthase activity"/>
    <property type="evidence" value="ECO:0007669"/>
    <property type="project" value="UniProtKB-EC"/>
</dbReference>
<evidence type="ECO:0000313" key="9">
    <source>
        <dbReference type="EMBL" id="ERJ18713.1"/>
    </source>
</evidence>
<feature type="transmembrane region" description="Helical" evidence="8">
    <location>
        <begin position="306"/>
        <end position="337"/>
    </location>
</feature>
<feature type="transmembrane region" description="Helical" evidence="8">
    <location>
        <begin position="278"/>
        <end position="300"/>
    </location>
</feature>
<keyword evidence="4" id="KW-1003">Cell membrane</keyword>
<evidence type="ECO:0000313" key="10">
    <source>
        <dbReference type="Proteomes" id="UP000006242"/>
    </source>
</evidence>
<dbReference type="RefSeq" id="WP_006913506.1">
    <property type="nucleotide sequence ID" value="NZ_AFNV02000016.1"/>
</dbReference>
<keyword evidence="5 8" id="KW-0812">Transmembrane</keyword>
<dbReference type="PANTHER" id="PTHR21716:SF53">
    <property type="entry name" value="PERMEASE PERM-RELATED"/>
    <property type="match status" value="1"/>
</dbReference>
<evidence type="ECO:0000256" key="8">
    <source>
        <dbReference type="SAM" id="Phobius"/>
    </source>
</evidence>
<comment type="caution">
    <text evidence="9">The sequence shown here is derived from an EMBL/GenBank/DDBJ whole genome shotgun (WGS) entry which is preliminary data.</text>
</comment>
<evidence type="ECO:0000256" key="7">
    <source>
        <dbReference type="ARBA" id="ARBA00023136"/>
    </source>
</evidence>
<reference evidence="9 10" key="1">
    <citation type="journal article" date="2011" name="J. Bacteriol.">
        <title>Genome sequence of Salinisphaera shabanensis, a gammaproteobacterium from the harsh, variable environment of the brine-seawater interface of the Shaban Deep in the Red Sea.</title>
        <authorList>
            <person name="Antunes A."/>
            <person name="Alam I."/>
            <person name="Bajic V.B."/>
            <person name="Stingl U."/>
        </authorList>
    </citation>
    <scope>NUCLEOTIDE SEQUENCE [LARGE SCALE GENOMIC DNA]</scope>
    <source>
        <strain evidence="9 10">E1L3A</strain>
    </source>
</reference>
<comment type="similarity">
    <text evidence="2">Belongs to the autoinducer-2 exporter (AI-2E) (TC 2.A.86) family.</text>
</comment>
<dbReference type="EMBL" id="AFNV02000016">
    <property type="protein sequence ID" value="ERJ18713.1"/>
    <property type="molecule type" value="Genomic_DNA"/>
</dbReference>
<evidence type="ECO:0000256" key="5">
    <source>
        <dbReference type="ARBA" id="ARBA00022692"/>
    </source>
</evidence>
<dbReference type="Proteomes" id="UP000006242">
    <property type="component" value="Unassembled WGS sequence"/>
</dbReference>
<reference evidence="9 10" key="2">
    <citation type="journal article" date="2013" name="PLoS ONE">
        <title>INDIGO - INtegrated Data Warehouse of MIcrobial GenOmes with Examples from the Red Sea Extremophiles.</title>
        <authorList>
            <person name="Alam I."/>
            <person name="Antunes A."/>
            <person name="Kamau A.A."/>
            <person name="Ba Alawi W."/>
            <person name="Kalkatawi M."/>
            <person name="Stingl U."/>
            <person name="Bajic V.B."/>
        </authorList>
    </citation>
    <scope>NUCLEOTIDE SEQUENCE [LARGE SCALE GENOMIC DNA]</scope>
    <source>
        <strain evidence="9 10">E1L3A</strain>
    </source>
</reference>
<protein>
    <submittedName>
        <fullName evidence="9">Phosphoribosylaminoimidazole-succinocarboxamide synthase protein</fullName>
        <ecNumber evidence="9">6.3.2.6</ecNumber>
    </submittedName>
</protein>
<keyword evidence="7 8" id="KW-0472">Membrane</keyword>
<dbReference type="AlphaFoldDB" id="U2FWU8"/>
<comment type="subcellular location">
    <subcellularLocation>
        <location evidence="1">Cell membrane</location>
        <topology evidence="1">Multi-pass membrane protein</topology>
    </subcellularLocation>
</comment>
<feature type="transmembrane region" description="Helical" evidence="8">
    <location>
        <begin position="241"/>
        <end position="266"/>
    </location>
</feature>
<organism evidence="9 10">
    <name type="scientific">Salinisphaera shabanensis E1L3A</name>
    <dbReference type="NCBI Taxonomy" id="1033802"/>
    <lineage>
        <taxon>Bacteria</taxon>
        <taxon>Pseudomonadati</taxon>
        <taxon>Pseudomonadota</taxon>
        <taxon>Gammaproteobacteria</taxon>
        <taxon>Salinisphaerales</taxon>
        <taxon>Salinisphaeraceae</taxon>
        <taxon>Salinisphaera</taxon>
    </lineage>
</organism>
<dbReference type="PANTHER" id="PTHR21716">
    <property type="entry name" value="TRANSMEMBRANE PROTEIN"/>
    <property type="match status" value="1"/>
</dbReference>
<feature type="transmembrane region" description="Helical" evidence="8">
    <location>
        <begin position="63"/>
        <end position="85"/>
    </location>
</feature>
<dbReference type="Pfam" id="PF01594">
    <property type="entry name" value="AI-2E_transport"/>
    <property type="match status" value="1"/>
</dbReference>
<keyword evidence="10" id="KW-1185">Reference proteome</keyword>
<feature type="transmembrane region" description="Helical" evidence="8">
    <location>
        <begin position="20"/>
        <end position="51"/>
    </location>
</feature>
<keyword evidence="3" id="KW-0813">Transport</keyword>
<evidence type="ECO:0000256" key="2">
    <source>
        <dbReference type="ARBA" id="ARBA00009773"/>
    </source>
</evidence>